<sequence length="679" mass="78209">MGLKLFDDGGSDGEADKIEIDREFARRFEYNKEREERQRAAELAKKGVISLHSDSDSDDSSSSGEEVEEEVKGKKKDLEFFDALIKVKSRDPILKDKEAKLFKCESETDDDSDGSDDAMDTDDKNDEKKGKLKKDGKKEKHKPVYLKDVMSKLLIEKGPEYDDDEDDEDDVTENKEEKKVKSHVQEQEELRQGVLEALKEVDGDGGELLKEKSSKGVEGGDDEEEDDGFVAKLDKYFGPDGCLDENNIFLKDYFRKRMWLEAGDNKTGLGNEGGSEIDVSEDEEEIERQEDYEREYNFRFEENAGDRVEGHSRIVEGSVRKKSNTRKLQRERKEERMAQAKFEMKEELKHLKNVKRKEMKEKLRKIRQAAGIGEDGSLLLEEDDLEEEFDPDEFDKMMERAYNKTYYEAEDIDPGFGSENDEDGDELEKPDFEKEDELLGLSKGWENVNGTTDGFSAARERILKEKIKDVDNHYEPQAEGKDEVPEDGEDGKRKKKRKRKLSEVEKAVTEQLLEEFHKLEYEDTIGDLKTRFKYRAVKPKNYGLNTTKVLAMDDKELNQVVSIKKLAPYREKEWKVPRTQILQQKQKIKNPEQGVSNVRKSDKHKVKTTAEKSSSPGSFVSGEQQVEKNASASSPSRRAKRRRRQAQAQKELKISHTRSMAYGNIPVKSKSKKKPSMQE</sequence>
<feature type="compositionally biased region" description="Acidic residues" evidence="2">
    <location>
        <begin position="107"/>
        <end position="120"/>
    </location>
</feature>
<feature type="region of interest" description="Disordered" evidence="2">
    <location>
        <begin position="156"/>
        <end position="226"/>
    </location>
</feature>
<comment type="similarity">
    <text evidence="1">Belongs to the KRI1 family.</text>
</comment>
<feature type="compositionally biased region" description="Basic residues" evidence="2">
    <location>
        <begin position="130"/>
        <end position="144"/>
    </location>
</feature>
<feature type="region of interest" description="Disordered" evidence="2">
    <location>
        <begin position="466"/>
        <end position="503"/>
    </location>
</feature>
<protein>
    <submittedName>
        <fullName evidence="4">OLC1v1000999C1</fullName>
    </submittedName>
</protein>
<keyword evidence="5" id="KW-1185">Reference proteome</keyword>
<feature type="region of interest" description="Disordered" evidence="2">
    <location>
        <begin position="309"/>
        <end position="334"/>
    </location>
</feature>
<dbReference type="InterPro" id="IPR024626">
    <property type="entry name" value="Kri1-like_C"/>
</dbReference>
<name>A0AAV1D7B4_OLDCO</name>
<dbReference type="GO" id="GO:0030686">
    <property type="term" value="C:90S preribosome"/>
    <property type="evidence" value="ECO:0007669"/>
    <property type="project" value="TreeGrafter"/>
</dbReference>
<feature type="compositionally biased region" description="Polar residues" evidence="2">
    <location>
        <begin position="611"/>
        <end position="628"/>
    </location>
</feature>
<evidence type="ECO:0000313" key="5">
    <source>
        <dbReference type="Proteomes" id="UP001161247"/>
    </source>
</evidence>
<dbReference type="Pfam" id="PF05178">
    <property type="entry name" value="Kri1"/>
    <property type="match status" value="1"/>
</dbReference>
<feature type="compositionally biased region" description="Acidic residues" evidence="2">
    <location>
        <begin position="408"/>
        <end position="426"/>
    </location>
</feature>
<dbReference type="Pfam" id="PF12936">
    <property type="entry name" value="Kri1_C"/>
    <property type="match status" value="1"/>
</dbReference>
<feature type="compositionally biased region" description="Basic and acidic residues" evidence="2">
    <location>
        <begin position="466"/>
        <end position="483"/>
    </location>
</feature>
<feature type="compositionally biased region" description="Basic residues" evidence="2">
    <location>
        <begin position="669"/>
        <end position="679"/>
    </location>
</feature>
<organism evidence="4 5">
    <name type="scientific">Oldenlandia corymbosa var. corymbosa</name>
    <dbReference type="NCBI Taxonomy" id="529605"/>
    <lineage>
        <taxon>Eukaryota</taxon>
        <taxon>Viridiplantae</taxon>
        <taxon>Streptophyta</taxon>
        <taxon>Embryophyta</taxon>
        <taxon>Tracheophyta</taxon>
        <taxon>Spermatophyta</taxon>
        <taxon>Magnoliopsida</taxon>
        <taxon>eudicotyledons</taxon>
        <taxon>Gunneridae</taxon>
        <taxon>Pentapetalae</taxon>
        <taxon>asterids</taxon>
        <taxon>lamiids</taxon>
        <taxon>Gentianales</taxon>
        <taxon>Rubiaceae</taxon>
        <taxon>Rubioideae</taxon>
        <taxon>Spermacoceae</taxon>
        <taxon>Hedyotis-Oldenlandia complex</taxon>
        <taxon>Oldenlandia</taxon>
    </lineage>
</organism>
<feature type="compositionally biased region" description="Acidic residues" evidence="2">
    <location>
        <begin position="278"/>
        <end position="288"/>
    </location>
</feature>
<dbReference type="Proteomes" id="UP001161247">
    <property type="component" value="Chromosome 4"/>
</dbReference>
<feature type="region of interest" description="Disordered" evidence="2">
    <location>
        <begin position="41"/>
        <end position="73"/>
    </location>
</feature>
<feature type="region of interest" description="Disordered" evidence="2">
    <location>
        <begin position="407"/>
        <end position="452"/>
    </location>
</feature>
<evidence type="ECO:0000256" key="2">
    <source>
        <dbReference type="SAM" id="MobiDB-lite"/>
    </source>
</evidence>
<evidence type="ECO:0000313" key="4">
    <source>
        <dbReference type="EMBL" id="CAI9102692.1"/>
    </source>
</evidence>
<reference evidence="4" key="1">
    <citation type="submission" date="2023-03" db="EMBL/GenBank/DDBJ databases">
        <authorList>
            <person name="Julca I."/>
        </authorList>
    </citation>
    <scope>NUCLEOTIDE SEQUENCE</scope>
</reference>
<dbReference type="PANTHER" id="PTHR14490:SF5">
    <property type="entry name" value="PROTEIN KRI1 HOMOLOG"/>
    <property type="match status" value="1"/>
</dbReference>
<feature type="compositionally biased region" description="Basic residues" evidence="2">
    <location>
        <begin position="320"/>
        <end position="330"/>
    </location>
</feature>
<dbReference type="AlphaFoldDB" id="A0AAV1D7B4"/>
<dbReference type="GO" id="GO:0000447">
    <property type="term" value="P:endonucleolytic cleavage in ITS1 to separate SSU-rRNA from 5.8S rRNA and LSU-rRNA from tricistronic rRNA transcript (SSU-rRNA, 5.8S rRNA, LSU-rRNA)"/>
    <property type="evidence" value="ECO:0007669"/>
    <property type="project" value="TreeGrafter"/>
</dbReference>
<feature type="region of interest" description="Disordered" evidence="2">
    <location>
        <begin position="264"/>
        <end position="288"/>
    </location>
</feature>
<feature type="region of interest" description="Disordered" evidence="2">
    <location>
        <begin position="573"/>
        <end position="679"/>
    </location>
</feature>
<dbReference type="EMBL" id="OX459121">
    <property type="protein sequence ID" value="CAI9102692.1"/>
    <property type="molecule type" value="Genomic_DNA"/>
</dbReference>
<evidence type="ECO:0000259" key="3">
    <source>
        <dbReference type="Pfam" id="PF12936"/>
    </source>
</evidence>
<proteinExistence type="inferred from homology"/>
<feature type="compositionally biased region" description="Acidic residues" evidence="2">
    <location>
        <begin position="161"/>
        <end position="171"/>
    </location>
</feature>
<dbReference type="PANTHER" id="PTHR14490">
    <property type="entry name" value="ZINC FINGER, ZZ TYPE"/>
    <property type="match status" value="1"/>
</dbReference>
<dbReference type="InterPro" id="IPR018034">
    <property type="entry name" value="Kri1"/>
</dbReference>
<evidence type="ECO:0000256" key="1">
    <source>
        <dbReference type="ARBA" id="ARBA00007473"/>
    </source>
</evidence>
<feature type="domain" description="Kri1-like C-terminal" evidence="3">
    <location>
        <begin position="509"/>
        <end position="590"/>
    </location>
</feature>
<accession>A0AAV1D7B4</accession>
<gene>
    <name evidence="4" type="ORF">OLC1_LOCUS12003</name>
</gene>
<dbReference type="GO" id="GO:0005730">
    <property type="term" value="C:nucleolus"/>
    <property type="evidence" value="ECO:0007669"/>
    <property type="project" value="TreeGrafter"/>
</dbReference>
<feature type="compositionally biased region" description="Basic and acidic residues" evidence="2">
    <location>
        <begin position="172"/>
        <end position="215"/>
    </location>
</feature>
<feature type="region of interest" description="Disordered" evidence="2">
    <location>
        <begin position="98"/>
        <end position="144"/>
    </location>
</feature>